<sequence>MFIHIVGKAHATRYCNDNLSLPPSGGGRLGWGWLCGFR</sequence>
<gene>
    <name evidence="1" type="ORF">CYK00_01995</name>
</gene>
<comment type="caution">
    <text evidence="1">The sequence shown here is derived from an EMBL/GenBank/DDBJ whole genome shotgun (WGS) entry which is preliminary data.</text>
</comment>
<dbReference type="AlphaFoldDB" id="A0A2I1XDU7"/>
<organism evidence="1 2">
    <name type="scientific">Neisseria sicca</name>
    <dbReference type="NCBI Taxonomy" id="490"/>
    <lineage>
        <taxon>Bacteria</taxon>
        <taxon>Pseudomonadati</taxon>
        <taxon>Pseudomonadota</taxon>
        <taxon>Betaproteobacteria</taxon>
        <taxon>Neisseriales</taxon>
        <taxon>Neisseriaceae</taxon>
        <taxon>Neisseria</taxon>
    </lineage>
</organism>
<protein>
    <submittedName>
        <fullName evidence="1">Superoxide dismutase</fullName>
    </submittedName>
</protein>
<reference evidence="1 2" key="1">
    <citation type="submission" date="2017-12" db="EMBL/GenBank/DDBJ databases">
        <title>Phylogenetic diversity of female urinary microbiome.</title>
        <authorList>
            <person name="Thomas-White K."/>
            <person name="Wolfe A.J."/>
        </authorList>
    </citation>
    <scope>NUCLEOTIDE SEQUENCE [LARGE SCALE GENOMIC DNA]</scope>
    <source>
        <strain evidence="1 2">UMB0321</strain>
    </source>
</reference>
<evidence type="ECO:0000313" key="1">
    <source>
        <dbReference type="EMBL" id="PLA40814.1"/>
    </source>
</evidence>
<dbReference type="EMBL" id="PKJO01000002">
    <property type="protein sequence ID" value="PLA40814.1"/>
    <property type="molecule type" value="Genomic_DNA"/>
</dbReference>
<dbReference type="Proteomes" id="UP000234767">
    <property type="component" value="Unassembled WGS sequence"/>
</dbReference>
<proteinExistence type="predicted"/>
<name>A0A2I1XDU7_NEISI</name>
<accession>A0A2I1XDU7</accession>
<evidence type="ECO:0000313" key="2">
    <source>
        <dbReference type="Proteomes" id="UP000234767"/>
    </source>
</evidence>